<organism evidence="5 6">
    <name type="scientific">Acidisphaera rubrifaciens HS-AP3</name>
    <dbReference type="NCBI Taxonomy" id="1231350"/>
    <lineage>
        <taxon>Bacteria</taxon>
        <taxon>Pseudomonadati</taxon>
        <taxon>Pseudomonadota</taxon>
        <taxon>Alphaproteobacteria</taxon>
        <taxon>Acetobacterales</taxon>
        <taxon>Acetobacteraceae</taxon>
        <taxon>Acidisphaera</taxon>
    </lineage>
</organism>
<dbReference type="PIRSF" id="PIRSF000097">
    <property type="entry name" value="AKR"/>
    <property type="match status" value="1"/>
</dbReference>
<proteinExistence type="predicted"/>
<protein>
    <submittedName>
        <fullName evidence="5">Aldo/keto reductase</fullName>
    </submittedName>
</protein>
<evidence type="ECO:0000259" key="4">
    <source>
        <dbReference type="Pfam" id="PF00248"/>
    </source>
</evidence>
<dbReference type="InterPro" id="IPR036812">
    <property type="entry name" value="NAD(P)_OxRdtase_dom_sf"/>
</dbReference>
<feature type="binding site" evidence="2">
    <location>
        <position position="139"/>
    </location>
    <ligand>
        <name>substrate</name>
    </ligand>
</feature>
<dbReference type="PRINTS" id="PR00069">
    <property type="entry name" value="ALDKETRDTASE"/>
</dbReference>
<dbReference type="Proteomes" id="UP000032680">
    <property type="component" value="Unassembled WGS sequence"/>
</dbReference>
<dbReference type="SUPFAM" id="SSF51430">
    <property type="entry name" value="NAD(P)-linked oxidoreductase"/>
    <property type="match status" value="1"/>
</dbReference>
<keyword evidence="6" id="KW-1185">Reference proteome</keyword>
<dbReference type="Pfam" id="PF00248">
    <property type="entry name" value="Aldo_ket_red"/>
    <property type="match status" value="1"/>
</dbReference>
<dbReference type="PROSITE" id="PS00798">
    <property type="entry name" value="ALDOKETO_REDUCTASE_1"/>
    <property type="match status" value="1"/>
</dbReference>
<comment type="caution">
    <text evidence="5">The sequence shown here is derived from an EMBL/GenBank/DDBJ whole genome shotgun (WGS) entry which is preliminary data.</text>
</comment>
<evidence type="ECO:0000256" key="2">
    <source>
        <dbReference type="PIRSR" id="PIRSR000097-2"/>
    </source>
</evidence>
<feature type="active site" description="Proton donor" evidence="1">
    <location>
        <position position="77"/>
    </location>
</feature>
<dbReference type="InterPro" id="IPR018170">
    <property type="entry name" value="Aldo/ket_reductase_CS"/>
</dbReference>
<name>A0A0D6PAW8_9PROT</name>
<gene>
    <name evidence="5" type="ORF">Asru_0572_04</name>
</gene>
<dbReference type="PANTHER" id="PTHR11732">
    <property type="entry name" value="ALDO/KETO REDUCTASE"/>
    <property type="match status" value="1"/>
</dbReference>
<feature type="domain" description="NADP-dependent oxidoreductase" evidence="4">
    <location>
        <begin position="59"/>
        <end position="310"/>
    </location>
</feature>
<dbReference type="GO" id="GO:0016491">
    <property type="term" value="F:oxidoreductase activity"/>
    <property type="evidence" value="ECO:0007669"/>
    <property type="project" value="InterPro"/>
</dbReference>
<evidence type="ECO:0000313" key="6">
    <source>
        <dbReference type="Proteomes" id="UP000032680"/>
    </source>
</evidence>
<evidence type="ECO:0000256" key="3">
    <source>
        <dbReference type="PIRSR" id="PIRSR000097-3"/>
    </source>
</evidence>
<reference evidence="5 6" key="1">
    <citation type="submission" date="2012-11" db="EMBL/GenBank/DDBJ databases">
        <title>Whole genome sequence of Acidisphaera rubrifaciens HS-AP3.</title>
        <authorList>
            <person name="Azuma Y."/>
            <person name="Higashiura N."/>
            <person name="Hirakawa H."/>
            <person name="Matsushita K."/>
        </authorList>
    </citation>
    <scope>NUCLEOTIDE SEQUENCE [LARGE SCALE GENOMIC DNA]</scope>
    <source>
        <strain evidence="5 6">HS-AP3</strain>
    </source>
</reference>
<accession>A0A0D6PAW8</accession>
<dbReference type="Gene3D" id="3.20.20.100">
    <property type="entry name" value="NADP-dependent oxidoreductase domain"/>
    <property type="match status" value="1"/>
</dbReference>
<feature type="site" description="Lowers pKa of active site Tyr" evidence="3">
    <location>
        <position position="106"/>
    </location>
</feature>
<dbReference type="AlphaFoldDB" id="A0A0D6PAW8"/>
<evidence type="ECO:0000313" key="5">
    <source>
        <dbReference type="EMBL" id="GAN78014.1"/>
    </source>
</evidence>
<sequence length="345" mass="38123">MQATLCKIRTGAPVCLEEAIMANFDTLRYTKIPLIHGSGAIPAVGFGTLIPDRLATGRATKAALEVGFRHLDCAERYRNEDAVGDAVQVVINAGMIRREDIFVTTKLWNTNHRPERVKSAIDASLRRLGLDYIDCYLIHTPFAFQPGDEQDPRDGRGQVIYDNEVTLIETWHALERLVDDGRCKAIGLSDVTLEKVQEVITAARIKPAVVQVESHPYLPEWELLDFCREQGIVLLAFAALGHGMSPNVLNDPVITGIAERISKTPAQVALAWAVQRGTAFLTTSTKHTYIQENFEISALPEDAMREIRESIRLNVRFNDVVKTGVPGFISRAREVPSPGSAADVP</sequence>
<dbReference type="InterPro" id="IPR020471">
    <property type="entry name" value="AKR"/>
</dbReference>
<dbReference type="EMBL" id="BANB01000572">
    <property type="protein sequence ID" value="GAN78014.1"/>
    <property type="molecule type" value="Genomic_DNA"/>
</dbReference>
<dbReference type="InterPro" id="IPR023210">
    <property type="entry name" value="NADP_OxRdtase_dom"/>
</dbReference>
<evidence type="ECO:0000256" key="1">
    <source>
        <dbReference type="PIRSR" id="PIRSR000097-1"/>
    </source>
</evidence>